<dbReference type="AlphaFoldDB" id="X1VNN4"/>
<comment type="caution">
    <text evidence="1">The sequence shown here is derived from an EMBL/GenBank/DDBJ whole genome shotgun (WGS) entry which is preliminary data.</text>
</comment>
<feature type="non-terminal residue" evidence="1">
    <location>
        <position position="1"/>
    </location>
</feature>
<reference evidence="1" key="1">
    <citation type="journal article" date="2014" name="Front. Microbiol.">
        <title>High frequency of phylogenetically diverse reductive dehalogenase-homologous genes in deep subseafloor sedimentary metagenomes.</title>
        <authorList>
            <person name="Kawai M."/>
            <person name="Futagami T."/>
            <person name="Toyoda A."/>
            <person name="Takaki Y."/>
            <person name="Nishi S."/>
            <person name="Hori S."/>
            <person name="Arai W."/>
            <person name="Tsubouchi T."/>
            <person name="Morono Y."/>
            <person name="Uchiyama I."/>
            <person name="Ito T."/>
            <person name="Fujiyama A."/>
            <person name="Inagaki F."/>
            <person name="Takami H."/>
        </authorList>
    </citation>
    <scope>NUCLEOTIDE SEQUENCE</scope>
    <source>
        <strain evidence="1">Expedition CK06-06</strain>
    </source>
</reference>
<evidence type="ECO:0000313" key="1">
    <source>
        <dbReference type="EMBL" id="GAJ17931.1"/>
    </source>
</evidence>
<accession>X1VNN4</accession>
<dbReference type="EMBL" id="BARW01037764">
    <property type="protein sequence ID" value="GAJ17931.1"/>
    <property type="molecule type" value="Genomic_DNA"/>
</dbReference>
<proteinExistence type="predicted"/>
<organism evidence="1">
    <name type="scientific">marine sediment metagenome</name>
    <dbReference type="NCBI Taxonomy" id="412755"/>
    <lineage>
        <taxon>unclassified sequences</taxon>
        <taxon>metagenomes</taxon>
        <taxon>ecological metagenomes</taxon>
    </lineage>
</organism>
<name>X1VNN4_9ZZZZ</name>
<sequence>KVDNYISKGLHSFQIRLTINIIIGGTTNGKS</sequence>
<gene>
    <name evidence="1" type="ORF">S12H4_58206</name>
</gene>
<protein>
    <submittedName>
        <fullName evidence="1">Uncharacterized protein</fullName>
    </submittedName>
</protein>